<dbReference type="Proteomes" id="UP000012589">
    <property type="component" value="Unassembled WGS sequence"/>
</dbReference>
<dbReference type="EMBL" id="AQFT01000066">
    <property type="protein sequence ID" value="EMZ27935.1"/>
    <property type="molecule type" value="Genomic_DNA"/>
</dbReference>
<reference evidence="1 2" key="1">
    <citation type="journal article" date="2014" name="Genome Announc.">
        <title>Draft genome sequences of the altered schaedler flora, a defined bacterial community from gnotobiotic mice.</title>
        <authorList>
            <person name="Wannemuehler M.J."/>
            <person name="Overstreet A.M."/>
            <person name="Ward D.V."/>
            <person name="Phillips G.J."/>
        </authorList>
    </citation>
    <scope>NUCLEOTIDE SEQUENCE [LARGE SCALE GENOMIC DNA]</scope>
    <source>
        <strain evidence="1 2">ASF492</strain>
    </source>
</reference>
<gene>
    <name evidence="1" type="ORF">C823_02076</name>
</gene>
<protein>
    <submittedName>
        <fullName evidence="1">Uncharacterized protein</fullName>
    </submittedName>
</protein>
<sequence length="58" mass="6751">MPMTEKEYNGNLLDQITLLEDIAEVAETEHAVATLKLIQKKRAQIERKLYQQPPLTER</sequence>
<proteinExistence type="predicted"/>
<organism evidence="1 2">
    <name type="scientific">Eubacterium plexicaudatum ASF492</name>
    <dbReference type="NCBI Taxonomy" id="1235802"/>
    <lineage>
        <taxon>Bacteria</taxon>
        <taxon>Bacillati</taxon>
        <taxon>Bacillota</taxon>
        <taxon>Clostridia</taxon>
        <taxon>Eubacteriales</taxon>
        <taxon>Eubacteriaceae</taxon>
        <taxon>Eubacterium</taxon>
    </lineage>
</organism>
<dbReference type="HOGENOM" id="CLU_210952_0_0_9"/>
<keyword evidence="2" id="KW-1185">Reference proteome</keyword>
<dbReference type="AlphaFoldDB" id="N2APB2"/>
<name>N2APB2_9FIRM</name>
<evidence type="ECO:0000313" key="2">
    <source>
        <dbReference type="Proteomes" id="UP000012589"/>
    </source>
</evidence>
<dbReference type="PATRIC" id="fig|1235802.3.peg.2207"/>
<comment type="caution">
    <text evidence="1">The sequence shown here is derived from an EMBL/GenBank/DDBJ whole genome shotgun (WGS) entry which is preliminary data.</text>
</comment>
<evidence type="ECO:0000313" key="1">
    <source>
        <dbReference type="EMBL" id="EMZ27935.1"/>
    </source>
</evidence>
<accession>N2APB2</accession>